<accession>A0A423WY43</accession>
<organism evidence="2 3">
    <name type="scientific">Cytospora schulzeri</name>
    <dbReference type="NCBI Taxonomy" id="448051"/>
    <lineage>
        <taxon>Eukaryota</taxon>
        <taxon>Fungi</taxon>
        <taxon>Dikarya</taxon>
        <taxon>Ascomycota</taxon>
        <taxon>Pezizomycotina</taxon>
        <taxon>Sordariomycetes</taxon>
        <taxon>Sordariomycetidae</taxon>
        <taxon>Diaporthales</taxon>
        <taxon>Cytosporaceae</taxon>
        <taxon>Cytospora</taxon>
    </lineage>
</organism>
<dbReference type="OrthoDB" id="5235297at2759"/>
<dbReference type="AlphaFoldDB" id="A0A423WY43"/>
<name>A0A423WY43_9PEZI</name>
<feature type="region of interest" description="Disordered" evidence="1">
    <location>
        <begin position="227"/>
        <end position="262"/>
    </location>
</feature>
<evidence type="ECO:0000313" key="2">
    <source>
        <dbReference type="EMBL" id="ROW08380.1"/>
    </source>
</evidence>
<feature type="region of interest" description="Disordered" evidence="1">
    <location>
        <begin position="65"/>
        <end position="105"/>
    </location>
</feature>
<dbReference type="Proteomes" id="UP000283895">
    <property type="component" value="Unassembled WGS sequence"/>
</dbReference>
<sequence>MSADEFVQQFLQESQENQKSDSDHPPSSSALDDPGSTPTQSAESQLSPSTEIRWIASTKSFRKGEVDLTRNSIGKPESKEEDSEELVRRIPPVEPPMRNGQAKFPVPGPLIHKYIVGQTKFSSKSRHDAVNWEEKPSAIFSRPRVVFLQELPPDTTGGDIIETLEKAADAGKLPQRAWRIAHLRFEPRFGNDKSAAAKVEFLHPQGARAVHELVKMGDFQVRGAMPTSSLIRGPATPKDAPGDSGLGARVSDQDRRDYFTSPARRPLVRRMHLVYG</sequence>
<keyword evidence="3" id="KW-1185">Reference proteome</keyword>
<evidence type="ECO:0000313" key="3">
    <source>
        <dbReference type="Proteomes" id="UP000283895"/>
    </source>
</evidence>
<proteinExistence type="predicted"/>
<comment type="caution">
    <text evidence="2">The sequence shown here is derived from an EMBL/GenBank/DDBJ whole genome shotgun (WGS) entry which is preliminary data.</text>
</comment>
<reference evidence="2 3" key="1">
    <citation type="submission" date="2015-09" db="EMBL/GenBank/DDBJ databases">
        <title>Host preference determinants of Valsa canker pathogens revealed by comparative genomics.</title>
        <authorList>
            <person name="Yin Z."/>
            <person name="Huang L."/>
        </authorList>
    </citation>
    <scope>NUCLEOTIDE SEQUENCE [LARGE SCALE GENOMIC DNA]</scope>
    <source>
        <strain evidence="2 3">03-1</strain>
    </source>
</reference>
<evidence type="ECO:0000256" key="1">
    <source>
        <dbReference type="SAM" id="MobiDB-lite"/>
    </source>
</evidence>
<feature type="compositionally biased region" description="Polar residues" evidence="1">
    <location>
        <begin position="25"/>
        <end position="50"/>
    </location>
</feature>
<feature type="region of interest" description="Disordered" evidence="1">
    <location>
        <begin position="1"/>
        <end position="53"/>
    </location>
</feature>
<dbReference type="EMBL" id="LKEA01000006">
    <property type="protein sequence ID" value="ROW08380.1"/>
    <property type="molecule type" value="Genomic_DNA"/>
</dbReference>
<gene>
    <name evidence="2" type="ORF">VMCG_03096</name>
</gene>
<protein>
    <submittedName>
        <fullName evidence="2">Uncharacterized protein</fullName>
    </submittedName>
</protein>